<evidence type="ECO:0000256" key="1">
    <source>
        <dbReference type="SAM" id="MobiDB-lite"/>
    </source>
</evidence>
<feature type="region of interest" description="Disordered" evidence="1">
    <location>
        <begin position="46"/>
        <end position="116"/>
    </location>
</feature>
<reference evidence="2 3" key="1">
    <citation type="submission" date="2024-11" db="EMBL/GenBank/DDBJ databases">
        <title>A near-complete genome assembly of Cinchona calisaya.</title>
        <authorList>
            <person name="Lian D.C."/>
            <person name="Zhao X.W."/>
            <person name="Wei L."/>
        </authorList>
    </citation>
    <scope>NUCLEOTIDE SEQUENCE [LARGE SCALE GENOMIC DNA]</scope>
    <source>
        <tissue evidence="2">Nenye</tissue>
    </source>
</reference>
<protein>
    <submittedName>
        <fullName evidence="2">Uncharacterized protein</fullName>
    </submittedName>
</protein>
<feature type="region of interest" description="Disordered" evidence="1">
    <location>
        <begin position="129"/>
        <end position="192"/>
    </location>
</feature>
<feature type="compositionally biased region" description="Basic and acidic residues" evidence="1">
    <location>
        <begin position="95"/>
        <end position="114"/>
    </location>
</feature>
<feature type="compositionally biased region" description="Basic and acidic residues" evidence="1">
    <location>
        <begin position="157"/>
        <end position="192"/>
    </location>
</feature>
<comment type="caution">
    <text evidence="2">The sequence shown here is derived from an EMBL/GenBank/DDBJ whole genome shotgun (WGS) entry which is preliminary data.</text>
</comment>
<sequence length="192" mass="20593">MGGCTSKPKVLKGDEAEALAPAPQKVEEEKEAVKAAATAAVVVVEGDVKKDQDGAAADDNGNKSRSLGSLFKESQEGKDSSETETVKDFVVSEGKQTEPETTREVQPKEVKQTEEQVVSLVDGLAKEVKPTEEAAPMVDVPANEVQSQGVKPTVKGECAEKTYKEPEEKSETLEEKKQEESATATEQEKAEK</sequence>
<evidence type="ECO:0000313" key="3">
    <source>
        <dbReference type="Proteomes" id="UP001630127"/>
    </source>
</evidence>
<proteinExistence type="predicted"/>
<keyword evidence="3" id="KW-1185">Reference proteome</keyword>
<gene>
    <name evidence="2" type="ORF">ACH5RR_012609</name>
</gene>
<dbReference type="Proteomes" id="UP001630127">
    <property type="component" value="Unassembled WGS sequence"/>
</dbReference>
<feature type="compositionally biased region" description="Basic and acidic residues" evidence="1">
    <location>
        <begin position="73"/>
        <end position="87"/>
    </location>
</feature>
<evidence type="ECO:0000313" key="2">
    <source>
        <dbReference type="EMBL" id="KAL3527953.1"/>
    </source>
</evidence>
<organism evidence="2 3">
    <name type="scientific">Cinchona calisaya</name>
    <dbReference type="NCBI Taxonomy" id="153742"/>
    <lineage>
        <taxon>Eukaryota</taxon>
        <taxon>Viridiplantae</taxon>
        <taxon>Streptophyta</taxon>
        <taxon>Embryophyta</taxon>
        <taxon>Tracheophyta</taxon>
        <taxon>Spermatophyta</taxon>
        <taxon>Magnoliopsida</taxon>
        <taxon>eudicotyledons</taxon>
        <taxon>Gunneridae</taxon>
        <taxon>Pentapetalae</taxon>
        <taxon>asterids</taxon>
        <taxon>lamiids</taxon>
        <taxon>Gentianales</taxon>
        <taxon>Rubiaceae</taxon>
        <taxon>Cinchonoideae</taxon>
        <taxon>Cinchoneae</taxon>
        <taxon>Cinchona</taxon>
    </lineage>
</organism>
<feature type="region of interest" description="Disordered" evidence="1">
    <location>
        <begin position="1"/>
        <end position="33"/>
    </location>
</feature>
<dbReference type="AlphaFoldDB" id="A0ABD3A8S7"/>
<dbReference type="EMBL" id="JBJUIK010000005">
    <property type="protein sequence ID" value="KAL3527953.1"/>
    <property type="molecule type" value="Genomic_DNA"/>
</dbReference>
<name>A0ABD3A8S7_9GENT</name>
<accession>A0ABD3A8S7</accession>